<evidence type="ECO:0000313" key="2">
    <source>
        <dbReference type="EMBL" id="CAE0797360.1"/>
    </source>
</evidence>
<accession>A0A7S4CHK6</accession>
<gene>
    <name evidence="2" type="ORF">EGYM00163_LOCUS8480</name>
</gene>
<feature type="signal peptide" evidence="1">
    <location>
        <begin position="1"/>
        <end position="20"/>
    </location>
</feature>
<name>A0A7S4CHK6_9EUGL</name>
<organism evidence="2">
    <name type="scientific">Eutreptiella gymnastica</name>
    <dbReference type="NCBI Taxonomy" id="73025"/>
    <lineage>
        <taxon>Eukaryota</taxon>
        <taxon>Discoba</taxon>
        <taxon>Euglenozoa</taxon>
        <taxon>Euglenida</taxon>
        <taxon>Spirocuta</taxon>
        <taxon>Euglenophyceae</taxon>
        <taxon>Eutreptiales</taxon>
        <taxon>Eutreptiaceae</taxon>
        <taxon>Eutreptiella</taxon>
    </lineage>
</organism>
<feature type="chain" id="PRO_5030991503" evidence="1">
    <location>
        <begin position="21"/>
        <end position="90"/>
    </location>
</feature>
<keyword evidence="1" id="KW-0732">Signal</keyword>
<protein>
    <submittedName>
        <fullName evidence="2">Uncharacterized protein</fullName>
    </submittedName>
</protein>
<sequence length="90" mass="9794">MKKVFLIFFLVACLSATVASEKHENAKANMDDWPENQYKAPPGTDTYQIAIWSSIAMVLAAYGAARTVATIDYSGDTLLLCVDDSSAQDN</sequence>
<reference evidence="2" key="1">
    <citation type="submission" date="2021-01" db="EMBL/GenBank/DDBJ databases">
        <authorList>
            <person name="Corre E."/>
            <person name="Pelletier E."/>
            <person name="Niang G."/>
            <person name="Scheremetjew M."/>
            <person name="Finn R."/>
            <person name="Kale V."/>
            <person name="Holt S."/>
            <person name="Cochrane G."/>
            <person name="Meng A."/>
            <person name="Brown T."/>
            <person name="Cohen L."/>
        </authorList>
    </citation>
    <scope>NUCLEOTIDE SEQUENCE</scope>
    <source>
        <strain evidence="2">CCMP1594</strain>
    </source>
</reference>
<evidence type="ECO:0000256" key="1">
    <source>
        <dbReference type="SAM" id="SignalP"/>
    </source>
</evidence>
<dbReference type="EMBL" id="HBJA01026086">
    <property type="protein sequence ID" value="CAE0797360.1"/>
    <property type="molecule type" value="Transcribed_RNA"/>
</dbReference>
<proteinExistence type="predicted"/>
<dbReference type="AlphaFoldDB" id="A0A7S4CHK6"/>